<name>A0A409W4W7_PSICY</name>
<gene>
    <name evidence="2" type="ORF">CVT25_011245</name>
</gene>
<dbReference type="OrthoDB" id="10658592at2759"/>
<organism evidence="2 3">
    <name type="scientific">Psilocybe cyanescens</name>
    <dbReference type="NCBI Taxonomy" id="93625"/>
    <lineage>
        <taxon>Eukaryota</taxon>
        <taxon>Fungi</taxon>
        <taxon>Dikarya</taxon>
        <taxon>Basidiomycota</taxon>
        <taxon>Agaricomycotina</taxon>
        <taxon>Agaricomycetes</taxon>
        <taxon>Agaricomycetidae</taxon>
        <taxon>Agaricales</taxon>
        <taxon>Agaricineae</taxon>
        <taxon>Strophariaceae</taxon>
        <taxon>Psilocybe</taxon>
    </lineage>
</organism>
<comment type="caution">
    <text evidence="2">The sequence shown here is derived from an EMBL/GenBank/DDBJ whole genome shotgun (WGS) entry which is preliminary data.</text>
</comment>
<reference evidence="2 3" key="1">
    <citation type="journal article" date="2018" name="Evol. Lett.">
        <title>Horizontal gene cluster transfer increased hallucinogenic mushroom diversity.</title>
        <authorList>
            <person name="Reynolds H.T."/>
            <person name="Vijayakumar V."/>
            <person name="Gluck-Thaler E."/>
            <person name="Korotkin H.B."/>
            <person name="Matheny P.B."/>
            <person name="Slot J.C."/>
        </authorList>
    </citation>
    <scope>NUCLEOTIDE SEQUENCE [LARGE SCALE GENOMIC DNA]</scope>
    <source>
        <strain evidence="2 3">2631</strain>
    </source>
</reference>
<dbReference type="Proteomes" id="UP000283269">
    <property type="component" value="Unassembled WGS sequence"/>
</dbReference>
<evidence type="ECO:0000313" key="3">
    <source>
        <dbReference type="Proteomes" id="UP000283269"/>
    </source>
</evidence>
<proteinExistence type="predicted"/>
<feature type="region of interest" description="Disordered" evidence="1">
    <location>
        <begin position="154"/>
        <end position="218"/>
    </location>
</feature>
<dbReference type="InParanoid" id="A0A409W4W7"/>
<feature type="region of interest" description="Disordered" evidence="1">
    <location>
        <begin position="237"/>
        <end position="270"/>
    </location>
</feature>
<sequence>MNGEDDEMDQYRVEGMLSEATPPPSDEYTPVSQTSVSLDVENVDIMYCWDDMDGVDDESEEDMGTEAEAGVKQAEVDKTSEWAVAEAEAGAGAGAVAVVESEAEAVVESEAEAVAEAEAEAGAVAVAESEAVAGAGAWAEVDAVAVAVAVAEAEAEPESEKGQAEVEIEEVDPAPLEHPPRRTRGRPRGVHNKPKKKLTPPPRAKRVGQKRVRADLSLSPTRNEYDMESAIIVQVSSPVMNSPSKKARNTIPSRHPRSNDKSENGVGTRHQSRHILKNFGVDLQSLYDHLNDSQFGPAQDEHYELWLGRVKEALETPGTDKGTLLQTHKDKIIKVSRKVKTRPSEDSLMKAFVAITPTSVRGENGACLKIQVGDSVFVKPPREVYIHTTQYKKKREISGDMYWQGKIIHLGKRKDELDSDDEGEDEKKAAVIVEWFYTYYDVKETKESLIKTLYVPIYYV</sequence>
<protein>
    <submittedName>
        <fullName evidence="2">Uncharacterized protein</fullName>
    </submittedName>
</protein>
<accession>A0A409W4W7</accession>
<dbReference type="EMBL" id="NHYD01003755">
    <property type="protein sequence ID" value="PPQ73546.1"/>
    <property type="molecule type" value="Genomic_DNA"/>
</dbReference>
<evidence type="ECO:0000313" key="2">
    <source>
        <dbReference type="EMBL" id="PPQ73546.1"/>
    </source>
</evidence>
<feature type="region of interest" description="Disordered" evidence="1">
    <location>
        <begin position="1"/>
        <end position="34"/>
    </location>
</feature>
<dbReference type="AlphaFoldDB" id="A0A409W4W7"/>
<keyword evidence="3" id="KW-1185">Reference proteome</keyword>
<evidence type="ECO:0000256" key="1">
    <source>
        <dbReference type="SAM" id="MobiDB-lite"/>
    </source>
</evidence>
<feature type="compositionally biased region" description="Basic residues" evidence="1">
    <location>
        <begin position="181"/>
        <end position="211"/>
    </location>
</feature>